<name>A0A1S9I1D0_9CLOT</name>
<reference evidence="2 4" key="1">
    <citation type="submission" date="2016-12" db="EMBL/GenBank/DDBJ databases">
        <title>Clostridium tepidum sp. nov., a close relative of Clostridium sporogenes and Clostridium botulinum Group I.</title>
        <authorList>
            <person name="Dobritsa A.P."/>
            <person name="Kutumbaka K."/>
            <person name="Werner K."/>
            <person name="Samadpour M."/>
        </authorList>
    </citation>
    <scope>NUCLEOTIDE SEQUENCE [LARGE SCALE GENOMIC DNA]</scope>
    <source>
        <strain evidence="2 4">PE</strain>
    </source>
</reference>
<accession>A0A1S9I1D0</accession>
<evidence type="ECO:0000313" key="2">
    <source>
        <dbReference type="EMBL" id="OOO62527.1"/>
    </source>
</evidence>
<evidence type="ECO:0000313" key="3">
    <source>
        <dbReference type="EMBL" id="OOO64107.1"/>
    </source>
</evidence>
<organism evidence="3 5">
    <name type="scientific">Clostridium tepidum</name>
    <dbReference type="NCBI Taxonomy" id="1962263"/>
    <lineage>
        <taxon>Bacteria</taxon>
        <taxon>Bacillati</taxon>
        <taxon>Bacillota</taxon>
        <taxon>Clostridia</taxon>
        <taxon>Eubacteriales</taxon>
        <taxon>Clostridiaceae</taxon>
        <taxon>Clostridium</taxon>
    </lineage>
</organism>
<sequence>MKVILLILLISLLGIVFVISWRLTNVVIYPVVREAKFTYEKEIEQGGFSEGEFNKLEKEEITIKSPFGYDLKGMYFPGKNSKKTVIICHGIKCNLYNSVKYMKIFLDKGFNGVIYDHRNHGSSGGKNTTFGYYEKQDLKAVSDWVFKKNGEDSIVGIHGESMGAGTILQNAAIDDRIAFYIADCPYSSMEGILKLRLKEDYKLPSFPFIPLASLITKLRVGLFFSEVSPIKDIQKVETPILFVHGMKDAYIPKEMSIDMYKNKKKGIRDIYLAPNADHAESYIKNKKEYREYVYKFLEKINLQ</sequence>
<dbReference type="Proteomes" id="UP000190206">
    <property type="component" value="Unassembled WGS sequence"/>
</dbReference>
<dbReference type="Pfam" id="PF00561">
    <property type="entry name" value="Abhydrolase_1"/>
    <property type="match status" value="1"/>
</dbReference>
<dbReference type="Proteomes" id="UP000190256">
    <property type="component" value="Unassembled WGS sequence"/>
</dbReference>
<gene>
    <name evidence="2" type="ORF">BS637_06740</name>
    <name evidence="3" type="ORF">BS638_11885</name>
</gene>
<keyword evidence="4" id="KW-1185">Reference proteome</keyword>
<dbReference type="SUPFAM" id="SSF53474">
    <property type="entry name" value="alpha/beta-Hydrolases"/>
    <property type="match status" value="1"/>
</dbReference>
<dbReference type="RefSeq" id="WP_078023989.1">
    <property type="nucleotide sequence ID" value="NZ_JADPGM010000009.1"/>
</dbReference>
<dbReference type="EMBL" id="MRAE01000038">
    <property type="protein sequence ID" value="OOO64107.1"/>
    <property type="molecule type" value="Genomic_DNA"/>
</dbReference>
<feature type="domain" description="AB hydrolase-1" evidence="1">
    <location>
        <begin position="84"/>
        <end position="188"/>
    </location>
</feature>
<dbReference type="OrthoDB" id="9776685at2"/>
<dbReference type="PANTHER" id="PTHR43358">
    <property type="entry name" value="ALPHA/BETA-HYDROLASE"/>
    <property type="match status" value="1"/>
</dbReference>
<dbReference type="STRING" id="1962263.BS637_06740"/>
<dbReference type="GO" id="GO:0016787">
    <property type="term" value="F:hydrolase activity"/>
    <property type="evidence" value="ECO:0007669"/>
    <property type="project" value="UniProtKB-KW"/>
</dbReference>
<proteinExistence type="predicted"/>
<dbReference type="EMBL" id="MRAD01000005">
    <property type="protein sequence ID" value="OOO62527.1"/>
    <property type="molecule type" value="Genomic_DNA"/>
</dbReference>
<dbReference type="InterPro" id="IPR052920">
    <property type="entry name" value="DNA-binding_regulatory"/>
</dbReference>
<evidence type="ECO:0000313" key="5">
    <source>
        <dbReference type="Proteomes" id="UP000190256"/>
    </source>
</evidence>
<dbReference type="AlphaFoldDB" id="A0A1S9I1D0"/>
<evidence type="ECO:0000259" key="1">
    <source>
        <dbReference type="Pfam" id="PF00561"/>
    </source>
</evidence>
<keyword evidence="3" id="KW-0378">Hydrolase</keyword>
<reference evidence="3 5" key="2">
    <citation type="submission" date="2016-12" db="EMBL/GenBank/DDBJ databases">
        <title>Clostridium tepidum sp. nov., a close relative of Clostridium sporogenes and Clostridium botulinum Group I.</title>
        <authorList>
            <person name="Dobritsa A.P."/>
            <person name="Kutumbaka K.K."/>
            <person name="Werner K."/>
            <person name="Wiedmann M."/>
            <person name="Asmus A."/>
            <person name="Samadpour M."/>
        </authorList>
    </citation>
    <scope>NUCLEOTIDE SEQUENCE [LARGE SCALE GENOMIC DNA]</scope>
    <source>
        <strain evidence="3 5">IEH 97212</strain>
    </source>
</reference>
<comment type="caution">
    <text evidence="3">The sequence shown here is derived from an EMBL/GenBank/DDBJ whole genome shotgun (WGS) entry which is preliminary data.</text>
</comment>
<dbReference type="InterPro" id="IPR029058">
    <property type="entry name" value="AB_hydrolase_fold"/>
</dbReference>
<protein>
    <submittedName>
        <fullName evidence="3">Alpha/beta hydrolase</fullName>
    </submittedName>
</protein>
<dbReference type="Gene3D" id="3.40.50.1820">
    <property type="entry name" value="alpha/beta hydrolase"/>
    <property type="match status" value="1"/>
</dbReference>
<dbReference type="InterPro" id="IPR000073">
    <property type="entry name" value="AB_hydrolase_1"/>
</dbReference>
<evidence type="ECO:0000313" key="4">
    <source>
        <dbReference type="Proteomes" id="UP000190206"/>
    </source>
</evidence>
<dbReference type="PANTHER" id="PTHR43358:SF5">
    <property type="entry name" value="EXPORTED PROTEIN"/>
    <property type="match status" value="1"/>
</dbReference>